<dbReference type="Pfam" id="PF01547">
    <property type="entry name" value="SBP_bac_1"/>
    <property type="match status" value="1"/>
</dbReference>
<evidence type="ECO:0000256" key="3">
    <source>
        <dbReference type="ARBA" id="ARBA00022729"/>
    </source>
</evidence>
<comment type="similarity">
    <text evidence="1">Belongs to the bacterial solute-binding protein 1 family.</text>
</comment>
<dbReference type="Gene3D" id="3.40.190.10">
    <property type="entry name" value="Periplasmic binding protein-like II"/>
    <property type="match status" value="1"/>
</dbReference>
<dbReference type="PANTHER" id="PTHR43649:SF34">
    <property type="entry name" value="ABC TRANSPORTER PERIPLASMIC-BINDING PROTEIN YCJN-RELATED"/>
    <property type="match status" value="1"/>
</dbReference>
<dbReference type="InterPro" id="IPR022627">
    <property type="entry name" value="DUF3502"/>
</dbReference>
<dbReference type="Proteomes" id="UP000679779">
    <property type="component" value="Unassembled WGS sequence"/>
</dbReference>
<keyword evidence="2" id="KW-0813">Transport</keyword>
<feature type="signal peptide" evidence="4">
    <location>
        <begin position="1"/>
        <end position="26"/>
    </location>
</feature>
<keyword evidence="7" id="KW-1185">Reference proteome</keyword>
<dbReference type="RefSeq" id="WP_160045629.1">
    <property type="nucleotide sequence ID" value="NZ_BORQ01000006.1"/>
</dbReference>
<proteinExistence type="inferred from homology"/>
<evidence type="ECO:0000256" key="1">
    <source>
        <dbReference type="ARBA" id="ARBA00008520"/>
    </source>
</evidence>
<dbReference type="SUPFAM" id="SSF53850">
    <property type="entry name" value="Periplasmic binding protein-like II"/>
    <property type="match status" value="1"/>
</dbReference>
<evidence type="ECO:0000256" key="4">
    <source>
        <dbReference type="SAM" id="SignalP"/>
    </source>
</evidence>
<gene>
    <name evidence="6" type="ORF">J2TS6_46930</name>
</gene>
<sequence length="515" mass="57234">MAKSKRKFLMPVLLGLAVALSGCSGAGGDAAAPAGSGESGASGASSLDPVTLEVVIPGAKGANYDEVLAEVNKRLKADINTQVKFTFVDFADLNQKTNVMLASGESVDLMFDAPWLHLDTMASQGYYEELSGLLDQYGPNVKKTRPQQMWDANKINGSIYGVPLGSAYTQQRSIFIRKDLREQLNLPPVKTYEDLKAYLYAVRDGKSGITPLLAGADDVTYSWVNWLIRDDTSVNIRPTNFAGASLMLYYKGNDGKVYNFFETKEPKIWSGIQDVRKLFVDKVMSQDVLTNKSSPAEMQLQNKVAATPQMAFGIPQSFNDQLKQVVPGGELEAVRLFDLTPGKNLSNFKMDNFICIVKTSKHKDRAMMFLDWANKQENYDLLEHGIEGVNWKPAGEHQYETLNNDGGIVSFQLMLNPTLEREWAGTDEETRKYSQFITKADNFTKDILTGFTFDPTPVKNEVAQFSTIQAKYYSGLFNGALDPDQYFAKFKSEGEAVLKKIQTELQKQVDAYLAK</sequence>
<dbReference type="PROSITE" id="PS51257">
    <property type="entry name" value="PROKAR_LIPOPROTEIN"/>
    <property type="match status" value="1"/>
</dbReference>
<name>A0A920CEA0_9BACL</name>
<dbReference type="PANTHER" id="PTHR43649">
    <property type="entry name" value="ARABINOSE-BINDING PROTEIN-RELATED"/>
    <property type="match status" value="1"/>
</dbReference>
<reference evidence="6" key="1">
    <citation type="submission" date="2021-03" db="EMBL/GenBank/DDBJ databases">
        <title>Antimicrobial resistance genes in bacteria isolated from Japanese honey, and their potential for conferring macrolide and lincosamide resistance in the American foulbrood pathogen Paenibacillus larvae.</title>
        <authorList>
            <person name="Okamoto M."/>
            <person name="Kumagai M."/>
            <person name="Kanamori H."/>
            <person name="Takamatsu D."/>
        </authorList>
    </citation>
    <scope>NUCLEOTIDE SEQUENCE</scope>
    <source>
        <strain evidence="6">J2TS6</strain>
    </source>
</reference>
<dbReference type="Pfam" id="PF12010">
    <property type="entry name" value="DUF3502"/>
    <property type="match status" value="1"/>
</dbReference>
<dbReference type="EMBL" id="BORQ01000006">
    <property type="protein sequence ID" value="GIO33552.1"/>
    <property type="molecule type" value="Genomic_DNA"/>
</dbReference>
<dbReference type="InterPro" id="IPR006059">
    <property type="entry name" value="SBP"/>
</dbReference>
<keyword evidence="3 4" id="KW-0732">Signal</keyword>
<evidence type="ECO:0000256" key="2">
    <source>
        <dbReference type="ARBA" id="ARBA00022448"/>
    </source>
</evidence>
<evidence type="ECO:0000313" key="6">
    <source>
        <dbReference type="EMBL" id="GIO33552.1"/>
    </source>
</evidence>
<feature type="domain" description="DUF3502" evidence="5">
    <location>
        <begin position="448"/>
        <end position="514"/>
    </location>
</feature>
<evidence type="ECO:0000313" key="7">
    <source>
        <dbReference type="Proteomes" id="UP000679779"/>
    </source>
</evidence>
<feature type="chain" id="PRO_5039149907" evidence="4">
    <location>
        <begin position="27"/>
        <end position="515"/>
    </location>
</feature>
<comment type="caution">
    <text evidence="6">The sequence shown here is derived from an EMBL/GenBank/DDBJ whole genome shotgun (WGS) entry which is preliminary data.</text>
</comment>
<protein>
    <submittedName>
        <fullName evidence="6">ABC transporter substrate-binding protein</fullName>
    </submittedName>
</protein>
<accession>A0A920CEA0</accession>
<dbReference type="InterPro" id="IPR050490">
    <property type="entry name" value="Bact_solute-bd_prot1"/>
</dbReference>
<dbReference type="AlphaFoldDB" id="A0A920CEA0"/>
<organism evidence="6 7">
    <name type="scientific">Paenibacillus albilobatus</name>
    <dbReference type="NCBI Taxonomy" id="2716884"/>
    <lineage>
        <taxon>Bacteria</taxon>
        <taxon>Bacillati</taxon>
        <taxon>Bacillota</taxon>
        <taxon>Bacilli</taxon>
        <taxon>Bacillales</taxon>
        <taxon>Paenibacillaceae</taxon>
        <taxon>Paenibacillus</taxon>
    </lineage>
</organism>
<evidence type="ECO:0000259" key="5">
    <source>
        <dbReference type="Pfam" id="PF12010"/>
    </source>
</evidence>